<dbReference type="EMBL" id="CZPZ01000012">
    <property type="protein sequence ID" value="CUS35076.1"/>
    <property type="molecule type" value="Genomic_DNA"/>
</dbReference>
<dbReference type="STRING" id="1742973.COMA2_20074"/>
<evidence type="ECO:0000313" key="2">
    <source>
        <dbReference type="EMBL" id="CUS35076.1"/>
    </source>
</evidence>
<dbReference type="OrthoDB" id="5624722at2"/>
<accession>A0A0S4LGF3</accession>
<evidence type="ECO:0000259" key="1">
    <source>
        <dbReference type="Pfam" id="PF03886"/>
    </source>
</evidence>
<name>A0A0S4LGF3_9BACT</name>
<dbReference type="AlphaFoldDB" id="A0A0S4LGF3"/>
<dbReference type="RefSeq" id="WP_090896492.1">
    <property type="nucleotide sequence ID" value="NZ_CZPZ01000012.1"/>
</dbReference>
<dbReference type="Gene3D" id="3.40.50.10610">
    <property type="entry name" value="ABC-type transport auxiliary lipoprotein component"/>
    <property type="match status" value="1"/>
</dbReference>
<dbReference type="Pfam" id="PF03886">
    <property type="entry name" value="ABC_trans_aux"/>
    <property type="match status" value="1"/>
</dbReference>
<keyword evidence="3" id="KW-1185">Reference proteome</keyword>
<organism evidence="2 3">
    <name type="scientific">Candidatus Nitrospira nitrificans</name>
    <dbReference type="NCBI Taxonomy" id="1742973"/>
    <lineage>
        <taxon>Bacteria</taxon>
        <taxon>Pseudomonadati</taxon>
        <taxon>Nitrospirota</taxon>
        <taxon>Nitrospiria</taxon>
        <taxon>Nitrospirales</taxon>
        <taxon>Nitrospiraceae</taxon>
        <taxon>Nitrospira</taxon>
    </lineage>
</organism>
<gene>
    <name evidence="2" type="ORF">COMA2_20074</name>
</gene>
<reference evidence="3" key="1">
    <citation type="submission" date="2015-10" db="EMBL/GenBank/DDBJ databases">
        <authorList>
            <person name="Luecker S."/>
            <person name="Luecker S."/>
        </authorList>
    </citation>
    <scope>NUCLEOTIDE SEQUENCE [LARGE SCALE GENOMIC DNA]</scope>
</reference>
<dbReference type="PROSITE" id="PS51257">
    <property type="entry name" value="PROKAR_LIPOPROTEIN"/>
    <property type="match status" value="1"/>
</dbReference>
<dbReference type="SUPFAM" id="SSF159594">
    <property type="entry name" value="XCC0632-like"/>
    <property type="match status" value="1"/>
</dbReference>
<evidence type="ECO:0000313" key="3">
    <source>
        <dbReference type="Proteomes" id="UP000198736"/>
    </source>
</evidence>
<dbReference type="InterPro" id="IPR005586">
    <property type="entry name" value="ABC_trans_aux"/>
</dbReference>
<sequence>MNDRKGWEMKAQLVQTAVCALLVAMTAGCLSPRTDSSEIHTYQLSLDGRPNEARLGKLDGPVLLVSQSQAEPGFETQRMVYVKRPHELEYYALNQWADTPVRMFTPLMVQALDQKDAWRAVISLPSSIPGDYRLDTHGFLLQQEFLQQPSRMRVMIRAQLVDLKESTILSARVFEVVENAASENPYGGVQAANRAVAALLDQITSWLGECVRHSPDAAVNRVLARPKGKGRTPAS</sequence>
<feature type="domain" description="ABC-type transport auxiliary lipoprotein component" evidence="1">
    <location>
        <begin position="42"/>
        <end position="203"/>
    </location>
</feature>
<proteinExistence type="predicted"/>
<dbReference type="Proteomes" id="UP000198736">
    <property type="component" value="Unassembled WGS sequence"/>
</dbReference>
<protein>
    <submittedName>
        <fullName evidence="2">Putative ABC-type transport system, auxiliary component</fullName>
    </submittedName>
</protein>